<protein>
    <submittedName>
        <fullName evidence="1">Uncharacterized protein</fullName>
    </submittedName>
</protein>
<dbReference type="Proteomes" id="UP000075714">
    <property type="component" value="Unassembled WGS sequence"/>
</dbReference>
<reference evidence="2" key="1">
    <citation type="journal article" date="2016" name="Nat. Commun.">
        <title>The Gonium pectorale genome demonstrates co-option of cell cycle regulation during the evolution of multicellularity.</title>
        <authorList>
            <person name="Hanschen E.R."/>
            <person name="Marriage T.N."/>
            <person name="Ferris P.J."/>
            <person name="Hamaji T."/>
            <person name="Toyoda A."/>
            <person name="Fujiyama A."/>
            <person name="Neme R."/>
            <person name="Noguchi H."/>
            <person name="Minakuchi Y."/>
            <person name="Suzuki M."/>
            <person name="Kawai-Toyooka H."/>
            <person name="Smith D.R."/>
            <person name="Sparks H."/>
            <person name="Anderson J."/>
            <person name="Bakaric R."/>
            <person name="Luria V."/>
            <person name="Karger A."/>
            <person name="Kirschner M.W."/>
            <person name="Durand P.M."/>
            <person name="Michod R.E."/>
            <person name="Nozaki H."/>
            <person name="Olson B.J."/>
        </authorList>
    </citation>
    <scope>NUCLEOTIDE SEQUENCE [LARGE SCALE GENOMIC DNA]</scope>
    <source>
        <strain evidence="2">NIES-2863</strain>
    </source>
</reference>
<proteinExistence type="predicted"/>
<evidence type="ECO:0000313" key="2">
    <source>
        <dbReference type="Proteomes" id="UP000075714"/>
    </source>
</evidence>
<keyword evidence="2" id="KW-1185">Reference proteome</keyword>
<comment type="caution">
    <text evidence="1">The sequence shown here is derived from an EMBL/GenBank/DDBJ whole genome shotgun (WGS) entry which is preliminary data.</text>
</comment>
<dbReference type="EMBL" id="LSYV01000018">
    <property type="protein sequence ID" value="KXZ50346.1"/>
    <property type="molecule type" value="Genomic_DNA"/>
</dbReference>
<organism evidence="1 2">
    <name type="scientific">Gonium pectorale</name>
    <name type="common">Green alga</name>
    <dbReference type="NCBI Taxonomy" id="33097"/>
    <lineage>
        <taxon>Eukaryota</taxon>
        <taxon>Viridiplantae</taxon>
        <taxon>Chlorophyta</taxon>
        <taxon>core chlorophytes</taxon>
        <taxon>Chlorophyceae</taxon>
        <taxon>CS clade</taxon>
        <taxon>Chlamydomonadales</taxon>
        <taxon>Volvocaceae</taxon>
        <taxon>Gonium</taxon>
    </lineage>
</organism>
<dbReference type="OrthoDB" id="558786at2759"/>
<name>A0A150GKH0_GONPE</name>
<dbReference type="AlphaFoldDB" id="A0A150GKH0"/>
<gene>
    <name evidence="1" type="ORF">GPECTOR_17g987</name>
</gene>
<sequence length="169" mass="19314">MQLADVEGPDDATPGHVTQIAGLLQEVTKLKRQCGQFEMRLFVSEKLRHQLALLQLLDEARERLAGHKLDASERGIAWNNRLQAMTDFKGMTKEEALLTKFGRNTQQQDSSRTAHNLDLLTITEAVTSATKKRETYCRLFKSVFEKDAQEMVFNAFRVVSFLPSHRSKY</sequence>
<accession>A0A150GKH0</accession>
<evidence type="ECO:0000313" key="1">
    <source>
        <dbReference type="EMBL" id="KXZ50346.1"/>
    </source>
</evidence>